<proteinExistence type="predicted"/>
<evidence type="ECO:0000313" key="1">
    <source>
        <dbReference type="EMBL" id="GAI87805.1"/>
    </source>
</evidence>
<organism evidence="1">
    <name type="scientific">marine sediment metagenome</name>
    <dbReference type="NCBI Taxonomy" id="412755"/>
    <lineage>
        <taxon>unclassified sequences</taxon>
        <taxon>metagenomes</taxon>
        <taxon>ecological metagenomes</taxon>
    </lineage>
</organism>
<dbReference type="AlphaFoldDB" id="X1TJN5"/>
<reference evidence="1" key="1">
    <citation type="journal article" date="2014" name="Front. Microbiol.">
        <title>High frequency of phylogenetically diverse reductive dehalogenase-homologous genes in deep subseafloor sedimentary metagenomes.</title>
        <authorList>
            <person name="Kawai M."/>
            <person name="Futagami T."/>
            <person name="Toyoda A."/>
            <person name="Takaki Y."/>
            <person name="Nishi S."/>
            <person name="Hori S."/>
            <person name="Arai W."/>
            <person name="Tsubouchi T."/>
            <person name="Morono Y."/>
            <person name="Uchiyama I."/>
            <person name="Ito T."/>
            <person name="Fujiyama A."/>
            <person name="Inagaki F."/>
            <person name="Takami H."/>
        </authorList>
    </citation>
    <scope>NUCLEOTIDE SEQUENCE</scope>
    <source>
        <strain evidence="1">Expedition CK06-06</strain>
    </source>
</reference>
<dbReference type="EMBL" id="BARW01006329">
    <property type="protein sequence ID" value="GAI87805.1"/>
    <property type="molecule type" value="Genomic_DNA"/>
</dbReference>
<accession>X1TJN5</accession>
<name>X1TJN5_9ZZZZ</name>
<dbReference type="Gene3D" id="2.60.120.260">
    <property type="entry name" value="Galactose-binding domain-like"/>
    <property type="match status" value="1"/>
</dbReference>
<sequence>MLKCVKYCAMSLILTGFLLVAFVSPSFAAVKAVQTFVESTWSNEIYYVSSLSGEYGRKNGYDDVDISITAVDEYTLYVNGVEIGSDNDWKTVEKYTVSVNNDVVHIGVKVINHGKGDGNGLVVDRVVFRNRPSCSIHVLVVYR</sequence>
<protein>
    <submittedName>
        <fullName evidence="1">Uncharacterized protein</fullName>
    </submittedName>
</protein>
<gene>
    <name evidence="1" type="ORF">S12H4_13290</name>
</gene>
<comment type="caution">
    <text evidence="1">The sequence shown here is derived from an EMBL/GenBank/DDBJ whole genome shotgun (WGS) entry which is preliminary data.</text>
</comment>